<evidence type="ECO:0000256" key="1">
    <source>
        <dbReference type="SAM" id="Phobius"/>
    </source>
</evidence>
<dbReference type="AlphaFoldDB" id="J9DNT9"/>
<sequence>MRSKNYQASKFISKAPTRPNHAYCNLSAISKVFRLYIIFLYKSYHALNKNDFFAFISSIYIINFILMDQLSFFIRFTHLAKIYICSLKNHIIRHILYINEQHLLQKIFKYVLCI</sequence>
<dbReference type="InParanoid" id="J9DNT9"/>
<accession>J9DNT9</accession>
<feature type="transmembrane region" description="Helical" evidence="1">
    <location>
        <begin position="53"/>
        <end position="74"/>
    </location>
</feature>
<keyword evidence="1" id="KW-0472">Membrane</keyword>
<gene>
    <name evidence="2" type="ORF">EDEG_01503</name>
</gene>
<feature type="transmembrane region" description="Helical" evidence="1">
    <location>
        <begin position="21"/>
        <end position="41"/>
    </location>
</feature>
<dbReference type="HOGENOM" id="CLU_2121027_0_0_1"/>
<reference evidence="3" key="2">
    <citation type="submission" date="2015-07" db="EMBL/GenBank/DDBJ databases">
        <title>Contrasting host-pathogen interactions and genome evolution in two generalist and specialist microsporidian pathogens of mosquitoes.</title>
        <authorList>
            <consortium name="The Broad Institute Genomics Platform"/>
            <consortium name="The Broad Institute Genome Sequencing Center for Infectious Disease"/>
            <person name="Cuomo C.A."/>
            <person name="Sanscrainte N.D."/>
            <person name="Goldberg J.M."/>
            <person name="Heiman D."/>
            <person name="Young S."/>
            <person name="Zeng Q."/>
            <person name="Becnel J.J."/>
            <person name="Birren B.W."/>
        </authorList>
    </citation>
    <scope>NUCLEOTIDE SEQUENCE [LARGE SCALE GENOMIC DNA]</scope>
    <source>
        <strain evidence="3">USNM 41457</strain>
    </source>
</reference>
<dbReference type="VEuPathDB" id="MicrosporidiaDB:EDEG_01503"/>
<dbReference type="EMBL" id="AFBI03000022">
    <property type="protein sequence ID" value="EJW04205.1"/>
    <property type="molecule type" value="Genomic_DNA"/>
</dbReference>
<keyword evidence="1" id="KW-0812">Transmembrane</keyword>
<dbReference type="Proteomes" id="UP000003163">
    <property type="component" value="Unassembled WGS sequence"/>
</dbReference>
<reference evidence="2 3" key="1">
    <citation type="submission" date="2011-08" db="EMBL/GenBank/DDBJ databases">
        <authorList>
            <person name="Liu Z.J."/>
            <person name="Shi F.L."/>
            <person name="Lu J.Q."/>
            <person name="Li M."/>
            <person name="Wang Z.L."/>
        </authorList>
    </citation>
    <scope>NUCLEOTIDE SEQUENCE [LARGE SCALE GENOMIC DNA]</scope>
    <source>
        <strain evidence="2 3">USNM 41457</strain>
    </source>
</reference>
<name>J9DNT9_EDHAE</name>
<evidence type="ECO:0000313" key="3">
    <source>
        <dbReference type="Proteomes" id="UP000003163"/>
    </source>
</evidence>
<organism evidence="2 3">
    <name type="scientific">Edhazardia aedis (strain USNM 41457)</name>
    <name type="common">Microsporidian parasite</name>
    <dbReference type="NCBI Taxonomy" id="1003232"/>
    <lineage>
        <taxon>Eukaryota</taxon>
        <taxon>Fungi</taxon>
        <taxon>Fungi incertae sedis</taxon>
        <taxon>Microsporidia</taxon>
        <taxon>Edhazardia</taxon>
    </lineage>
</organism>
<proteinExistence type="predicted"/>
<evidence type="ECO:0000313" key="2">
    <source>
        <dbReference type="EMBL" id="EJW04205.1"/>
    </source>
</evidence>
<keyword evidence="3" id="KW-1185">Reference proteome</keyword>
<comment type="caution">
    <text evidence="2">The sequence shown here is derived from an EMBL/GenBank/DDBJ whole genome shotgun (WGS) entry which is preliminary data.</text>
</comment>
<protein>
    <submittedName>
        <fullName evidence="2">Uncharacterized protein</fullName>
    </submittedName>
</protein>
<keyword evidence="1" id="KW-1133">Transmembrane helix</keyword>